<protein>
    <recommendedName>
        <fullName evidence="3">Methyltransferase domain-containing protein</fullName>
    </recommendedName>
</protein>
<dbReference type="EMBL" id="CAJPDS010000021">
    <property type="protein sequence ID" value="CAF9918204.1"/>
    <property type="molecule type" value="Genomic_DNA"/>
</dbReference>
<dbReference type="Gene3D" id="3.40.50.150">
    <property type="entry name" value="Vaccinia Virus protein VP39"/>
    <property type="match status" value="1"/>
</dbReference>
<dbReference type="OrthoDB" id="9991036at2759"/>
<name>A0A8H3ILN5_9LECA</name>
<gene>
    <name evidence="1" type="ORF">HETSPECPRED_003697</name>
</gene>
<evidence type="ECO:0000313" key="2">
    <source>
        <dbReference type="Proteomes" id="UP000664521"/>
    </source>
</evidence>
<evidence type="ECO:0008006" key="3">
    <source>
        <dbReference type="Google" id="ProtNLM"/>
    </source>
</evidence>
<organism evidence="1 2">
    <name type="scientific">Heterodermia speciosa</name>
    <dbReference type="NCBI Taxonomy" id="116794"/>
    <lineage>
        <taxon>Eukaryota</taxon>
        <taxon>Fungi</taxon>
        <taxon>Dikarya</taxon>
        <taxon>Ascomycota</taxon>
        <taxon>Pezizomycotina</taxon>
        <taxon>Lecanoromycetes</taxon>
        <taxon>OSLEUM clade</taxon>
        <taxon>Lecanoromycetidae</taxon>
        <taxon>Caliciales</taxon>
        <taxon>Physciaceae</taxon>
        <taxon>Heterodermia</taxon>
    </lineage>
</organism>
<reference evidence="1" key="1">
    <citation type="submission" date="2021-03" db="EMBL/GenBank/DDBJ databases">
        <authorList>
            <person name="Tagirdzhanova G."/>
        </authorList>
    </citation>
    <scope>NUCLEOTIDE SEQUENCE</scope>
</reference>
<proteinExistence type="predicted"/>
<dbReference type="SUPFAM" id="SSF53335">
    <property type="entry name" value="S-adenosyl-L-methionine-dependent methyltransferases"/>
    <property type="match status" value="1"/>
</dbReference>
<comment type="caution">
    <text evidence="1">The sequence shown here is derived from an EMBL/GenBank/DDBJ whole genome shotgun (WGS) entry which is preliminary data.</text>
</comment>
<keyword evidence="2" id="KW-1185">Reference proteome</keyword>
<dbReference type="AlphaFoldDB" id="A0A8H3ILN5"/>
<evidence type="ECO:0000313" key="1">
    <source>
        <dbReference type="EMBL" id="CAF9918204.1"/>
    </source>
</evidence>
<sequence length="221" mass="25141">MINTSRIFSDIYERNLWGKSLTNTPFSGPGSHNAQAVDPYVSAVRTLIANNFLTPPDAVDLGCGDFNVGKQIRNVTDRYIACDIVPNVVNYNRLIYASEDVDFRILDLVTEELPAGDVVFVRQVLQHLRNDQISRFLPKLHIYKWLILTESIPPQDPFVPNHDIETGEFARLDFNSGVDLTKAPFNLKHFNAMVLSEIFGAYHKDGEQDRIRTTAYQLQRT</sequence>
<dbReference type="InterPro" id="IPR029063">
    <property type="entry name" value="SAM-dependent_MTases_sf"/>
</dbReference>
<dbReference type="Proteomes" id="UP000664521">
    <property type="component" value="Unassembled WGS sequence"/>
</dbReference>
<accession>A0A8H3ILN5</accession>